<accession>A0A9W7L0C8</accession>
<dbReference type="SUPFAM" id="SSF160059">
    <property type="entry name" value="PriA/YqbF domain"/>
    <property type="match status" value="1"/>
</dbReference>
<dbReference type="OrthoDB" id="10251744at2759"/>
<dbReference type="SUPFAM" id="SSF158573">
    <property type="entry name" value="GINS helical bundle-like"/>
    <property type="match status" value="1"/>
</dbReference>
<dbReference type="CDD" id="cd11713">
    <property type="entry name" value="GINS_A_psf3"/>
    <property type="match status" value="1"/>
</dbReference>
<dbReference type="PANTHER" id="PTHR22768:SF0">
    <property type="entry name" value="DNA REPLICATION COMPLEX GINS PROTEIN PSF3"/>
    <property type="match status" value="1"/>
</dbReference>
<evidence type="ECO:0000313" key="3">
    <source>
        <dbReference type="Proteomes" id="UP001165122"/>
    </source>
</evidence>
<dbReference type="InterPro" id="IPR038437">
    <property type="entry name" value="GINS_Psf3_sf"/>
</dbReference>
<reference evidence="3" key="1">
    <citation type="journal article" date="2023" name="Commun. Biol.">
        <title>Genome analysis of Parmales, the sister group of diatoms, reveals the evolutionary specialization of diatoms from phago-mixotrophs to photoautotrophs.</title>
        <authorList>
            <person name="Ban H."/>
            <person name="Sato S."/>
            <person name="Yoshikawa S."/>
            <person name="Yamada K."/>
            <person name="Nakamura Y."/>
            <person name="Ichinomiya M."/>
            <person name="Sato N."/>
            <person name="Blanc-Mathieu R."/>
            <person name="Endo H."/>
            <person name="Kuwata A."/>
            <person name="Ogata H."/>
        </authorList>
    </citation>
    <scope>NUCLEOTIDE SEQUENCE [LARGE SCALE GENOMIC DNA]</scope>
    <source>
        <strain evidence="3">NIES 3700</strain>
    </source>
</reference>
<dbReference type="InterPro" id="IPR010492">
    <property type="entry name" value="GINS_Psf3"/>
</dbReference>
<dbReference type="EMBL" id="BRXW01000311">
    <property type="protein sequence ID" value="GMI17914.1"/>
    <property type="molecule type" value="Genomic_DNA"/>
</dbReference>
<dbReference type="Gene3D" id="1.20.58.2050">
    <property type="match status" value="1"/>
</dbReference>
<keyword evidence="3" id="KW-1185">Reference proteome</keyword>
<evidence type="ECO:0000256" key="1">
    <source>
        <dbReference type="SAM" id="MobiDB-lite"/>
    </source>
</evidence>
<proteinExistence type="predicted"/>
<protein>
    <recommendedName>
        <fullName evidence="4">DNA replication complex GINS protein PSF3</fullName>
    </recommendedName>
</protein>
<gene>
    <name evidence="2" type="ORF">TrLO_g2888</name>
</gene>
<organism evidence="2 3">
    <name type="scientific">Triparma laevis f. longispina</name>
    <dbReference type="NCBI Taxonomy" id="1714387"/>
    <lineage>
        <taxon>Eukaryota</taxon>
        <taxon>Sar</taxon>
        <taxon>Stramenopiles</taxon>
        <taxon>Ochrophyta</taxon>
        <taxon>Bolidophyceae</taxon>
        <taxon>Parmales</taxon>
        <taxon>Triparmaceae</taxon>
        <taxon>Triparma</taxon>
    </lineage>
</organism>
<name>A0A9W7L0C8_9STRA</name>
<comment type="caution">
    <text evidence="2">The sequence shown here is derived from an EMBL/GenBank/DDBJ whole genome shotgun (WGS) entry which is preliminary data.</text>
</comment>
<dbReference type="InterPro" id="IPR036224">
    <property type="entry name" value="GINS_bundle-like_dom_sf"/>
</dbReference>
<dbReference type="Proteomes" id="UP001165122">
    <property type="component" value="Unassembled WGS sequence"/>
</dbReference>
<feature type="region of interest" description="Disordered" evidence="1">
    <location>
        <begin position="212"/>
        <end position="256"/>
    </location>
</feature>
<evidence type="ECO:0008006" key="4">
    <source>
        <dbReference type="Google" id="ProtNLM"/>
    </source>
</evidence>
<dbReference type="PANTHER" id="PTHR22768">
    <property type="entry name" value="DNA REPLICATION COMPLEX GINS PROTEIN PSF3"/>
    <property type="match status" value="1"/>
</dbReference>
<sequence>MGYYDVDEILMEDEHVNAIARIDCASLAFLRPYNSTNTAASTSSTTLNTNEKVSLPLWTLAFLCFDSRFFDVTLPKHFSDSFRKKLDAGGDNFNLRLKSTYFYSAGNLLCSAVKAAPSSRRSNDSRLTLLKKECEILREVLKKTFVGERLRRTLDWCLSCRDEDVSEFTSKLTVEEKNLFDIGARASLGYHEWKHNGSRKIQVSSIIKQSNARRVVSPEEKGMNKENPPSAFSSNKQKGNFEENEESNKRSRIMPR</sequence>
<dbReference type="GO" id="GO:1902975">
    <property type="term" value="P:mitotic DNA replication initiation"/>
    <property type="evidence" value="ECO:0007669"/>
    <property type="project" value="TreeGrafter"/>
</dbReference>
<dbReference type="GO" id="GO:0000811">
    <property type="term" value="C:GINS complex"/>
    <property type="evidence" value="ECO:0007669"/>
    <property type="project" value="TreeGrafter"/>
</dbReference>
<evidence type="ECO:0000313" key="2">
    <source>
        <dbReference type="EMBL" id="GMI17914.1"/>
    </source>
</evidence>
<dbReference type="AlphaFoldDB" id="A0A9W7L0C8"/>